<sequence length="194" mass="21164">MSLAKNILYTLAVGPVSFANLALNLQSPTKPTSTDILSKKEKERPPHGESVLQASDPKHHGAYIRNFSMAHLPFSGVAESLRYCCMSVSSEYPPELSSVELWENKRKGKWGNPADKAARDNGKGKGKSLQNGHIPPKVETEAGVALCDPQPKIPSTVSNPEKQEETPKVDIGSGRGIDHINEIGEWDWVLQLGK</sequence>
<evidence type="ECO:0000313" key="2">
    <source>
        <dbReference type="Proteomes" id="UP000789525"/>
    </source>
</evidence>
<comment type="caution">
    <text evidence="1">The sequence shown here is derived from an EMBL/GenBank/DDBJ whole genome shotgun (WGS) entry which is preliminary data.</text>
</comment>
<protein>
    <submittedName>
        <fullName evidence="1">64_t:CDS:1</fullName>
    </submittedName>
</protein>
<dbReference type="EMBL" id="CAJVPT010012038">
    <property type="protein sequence ID" value="CAG8584547.1"/>
    <property type="molecule type" value="Genomic_DNA"/>
</dbReference>
<dbReference type="Proteomes" id="UP000789525">
    <property type="component" value="Unassembled WGS sequence"/>
</dbReference>
<keyword evidence="2" id="KW-1185">Reference proteome</keyword>
<accession>A0ACA9MEM0</accession>
<proteinExistence type="predicted"/>
<gene>
    <name evidence="1" type="ORF">ACOLOM_LOCUS6093</name>
</gene>
<organism evidence="1 2">
    <name type="scientific">Acaulospora colombiana</name>
    <dbReference type="NCBI Taxonomy" id="27376"/>
    <lineage>
        <taxon>Eukaryota</taxon>
        <taxon>Fungi</taxon>
        <taxon>Fungi incertae sedis</taxon>
        <taxon>Mucoromycota</taxon>
        <taxon>Glomeromycotina</taxon>
        <taxon>Glomeromycetes</taxon>
        <taxon>Diversisporales</taxon>
        <taxon>Acaulosporaceae</taxon>
        <taxon>Acaulospora</taxon>
    </lineage>
</organism>
<name>A0ACA9MEM0_9GLOM</name>
<evidence type="ECO:0000313" key="1">
    <source>
        <dbReference type="EMBL" id="CAG8584547.1"/>
    </source>
</evidence>
<reference evidence="1" key="1">
    <citation type="submission" date="2021-06" db="EMBL/GenBank/DDBJ databases">
        <authorList>
            <person name="Kallberg Y."/>
            <person name="Tangrot J."/>
            <person name="Rosling A."/>
        </authorList>
    </citation>
    <scope>NUCLEOTIDE SEQUENCE</scope>
    <source>
        <strain evidence="1">CL356</strain>
    </source>
</reference>